<feature type="coiled-coil region" evidence="5">
    <location>
        <begin position="444"/>
        <end position="471"/>
    </location>
</feature>
<evidence type="ECO:0000313" key="9">
    <source>
        <dbReference type="Proteomes" id="UP000515151"/>
    </source>
</evidence>
<feature type="region of interest" description="Disordered" evidence="6">
    <location>
        <begin position="377"/>
        <end position="426"/>
    </location>
</feature>
<comment type="subcellular location">
    <subcellularLocation>
        <location evidence="1">Membrane</location>
    </subcellularLocation>
</comment>
<feature type="compositionally biased region" description="Basic and acidic residues" evidence="6">
    <location>
        <begin position="406"/>
        <end position="417"/>
    </location>
</feature>
<keyword evidence="3 7" id="KW-1133">Transmembrane helix</keyword>
<dbReference type="InterPro" id="IPR008979">
    <property type="entry name" value="Galactose-bd-like_sf"/>
</dbReference>
<dbReference type="PROSITE" id="PS51469">
    <property type="entry name" value="SUN"/>
    <property type="match status" value="1"/>
</dbReference>
<dbReference type="PANTHER" id="PTHR12953">
    <property type="entry name" value="MEMBRANE PROTEIN CH1 RELATED"/>
    <property type="match status" value="1"/>
</dbReference>
<evidence type="ECO:0000256" key="6">
    <source>
        <dbReference type="SAM" id="MobiDB-lite"/>
    </source>
</evidence>
<dbReference type="AlphaFoldDB" id="A0A6P8D171"/>
<keyword evidence="9" id="KW-1185">Reference proteome</keyword>
<evidence type="ECO:0000313" key="10">
    <source>
        <dbReference type="RefSeq" id="XP_031390832.1"/>
    </source>
</evidence>
<dbReference type="GO" id="GO:0005737">
    <property type="term" value="C:cytoplasm"/>
    <property type="evidence" value="ECO:0007669"/>
    <property type="project" value="TreeGrafter"/>
</dbReference>
<dbReference type="GO" id="GO:0016020">
    <property type="term" value="C:membrane"/>
    <property type="evidence" value="ECO:0007669"/>
    <property type="project" value="UniProtKB-SubCell"/>
</dbReference>
<reference evidence="9" key="1">
    <citation type="journal article" date="2020" name="Plant Biotechnol. J.">
        <title>The pomegranate (Punica granatum L.) draft genome dissects genetic divergence between soft- and hard-seeded cultivars.</title>
        <authorList>
            <person name="Luo X."/>
            <person name="Li H."/>
            <person name="Wu Z."/>
            <person name="Yao W."/>
            <person name="Zhao P."/>
            <person name="Cao D."/>
            <person name="Yu H."/>
            <person name="Li K."/>
            <person name="Poudel K."/>
            <person name="Zhao D."/>
            <person name="Zhang F."/>
            <person name="Xia X."/>
            <person name="Chen L."/>
            <person name="Wang Q."/>
            <person name="Jing D."/>
            <person name="Cao S."/>
        </authorList>
    </citation>
    <scope>NUCLEOTIDE SEQUENCE [LARGE SCALE GENOMIC DNA]</scope>
    <source>
        <strain evidence="9">cv. Tunisia</strain>
    </source>
</reference>
<gene>
    <name evidence="10" type="primary">LOC116203297</name>
</gene>
<protein>
    <submittedName>
        <fullName evidence="10">SUN domain-containing protein 5-like isoform X1</fullName>
    </submittedName>
</protein>
<feature type="transmembrane region" description="Helical" evidence="7">
    <location>
        <begin position="591"/>
        <end position="610"/>
    </location>
</feature>
<feature type="transmembrane region" description="Helical" evidence="7">
    <location>
        <begin position="554"/>
        <end position="579"/>
    </location>
</feature>
<evidence type="ECO:0000256" key="1">
    <source>
        <dbReference type="ARBA" id="ARBA00004370"/>
    </source>
</evidence>
<reference evidence="10" key="2">
    <citation type="submission" date="2025-08" db="UniProtKB">
        <authorList>
            <consortium name="RefSeq"/>
        </authorList>
    </citation>
    <scope>IDENTIFICATION</scope>
    <source>
        <tissue evidence="10">Leaf</tissue>
    </source>
</reference>
<accession>A0A6P8D171</accession>
<evidence type="ECO:0000256" key="7">
    <source>
        <dbReference type="SAM" id="Phobius"/>
    </source>
</evidence>
<dbReference type="OrthoDB" id="266334at2759"/>
<feature type="region of interest" description="Disordered" evidence="6">
    <location>
        <begin position="154"/>
        <end position="175"/>
    </location>
</feature>
<dbReference type="Pfam" id="PF07738">
    <property type="entry name" value="Sad1_UNC"/>
    <property type="match status" value="1"/>
</dbReference>
<evidence type="ECO:0000256" key="3">
    <source>
        <dbReference type="ARBA" id="ARBA00022989"/>
    </source>
</evidence>
<dbReference type="InterPro" id="IPR012919">
    <property type="entry name" value="SUN_dom"/>
</dbReference>
<evidence type="ECO:0000256" key="2">
    <source>
        <dbReference type="ARBA" id="ARBA00022692"/>
    </source>
</evidence>
<dbReference type="RefSeq" id="XP_031390832.1">
    <property type="nucleotide sequence ID" value="XM_031534972.1"/>
</dbReference>
<dbReference type="GeneID" id="116203297"/>
<organism evidence="9 10">
    <name type="scientific">Punica granatum</name>
    <name type="common">Pomegranate</name>
    <dbReference type="NCBI Taxonomy" id="22663"/>
    <lineage>
        <taxon>Eukaryota</taxon>
        <taxon>Viridiplantae</taxon>
        <taxon>Streptophyta</taxon>
        <taxon>Embryophyta</taxon>
        <taxon>Tracheophyta</taxon>
        <taxon>Spermatophyta</taxon>
        <taxon>Magnoliopsida</taxon>
        <taxon>eudicotyledons</taxon>
        <taxon>Gunneridae</taxon>
        <taxon>Pentapetalae</taxon>
        <taxon>rosids</taxon>
        <taxon>malvids</taxon>
        <taxon>Myrtales</taxon>
        <taxon>Lythraceae</taxon>
        <taxon>Punica</taxon>
    </lineage>
</organism>
<dbReference type="PANTHER" id="PTHR12953:SF3">
    <property type="entry name" value="SUN DOMAIN-CONTAINING PROTEIN 5"/>
    <property type="match status" value="1"/>
</dbReference>
<feature type="domain" description="SUN" evidence="8">
    <location>
        <begin position="201"/>
        <end position="361"/>
    </location>
</feature>
<keyword evidence="5" id="KW-0175">Coiled coil</keyword>
<proteinExistence type="predicted"/>
<dbReference type="Proteomes" id="UP000515151">
    <property type="component" value="Chromosome 4"/>
</dbReference>
<feature type="compositionally biased region" description="Basic residues" evidence="6">
    <location>
        <begin position="1"/>
        <end position="21"/>
    </location>
</feature>
<dbReference type="Gene3D" id="2.60.120.260">
    <property type="entry name" value="Galactose-binding domain-like"/>
    <property type="match status" value="1"/>
</dbReference>
<keyword evidence="4 7" id="KW-0472">Membrane</keyword>
<dbReference type="GO" id="GO:0034975">
    <property type="term" value="P:protein folding in endoplasmic reticulum"/>
    <property type="evidence" value="ECO:0007669"/>
    <property type="project" value="TreeGrafter"/>
</dbReference>
<sequence>MTKEKKPPRHSSRLLPRHRDRSGRSSKRDAGKSLSLLLSSSHLSFSVWCGLAFLIHSSGPVLGLSDEEGSDTDQINRTFPGVCNDTKQEFTHDAGTKGCNVTYGILTDVNASNGTNSSTSHQEPENSRLCRPSTYGLDDILRSLVGYPPLICQSHLKPPKKQEQHQQPGKLLNPGFYHHHHHHHTYLNFEEFRSTRSREKGLGIPTWFVNITHRLEPDGTEYNYASALKGAKVVAHNKESKGASNILGKDHDKYLRNPCSVGVKFVVIELTEETLVDAVRIANFEHYSSNFKDFELSGSLSYPTETWTPLGKFVADNVKHIQSFKLPEPKWLRYLKLSLLSHYGSEFYCTLSVLEVYGIDAIERMLEDLIVVSPPEPNSTLLPSQSPEAGSAEKVSESKTYANDTSSEKVESVDNKKTVNGKIPDPVMGVRQQSNARIPADTVLKILMQKVRSLELNLSVLEEYIKELNEREGEVLPELDREISRMSVLLEKEETEIRDIMKWKEITEKGIADFVSWKSFVLSQVEALDRENSMLRSEIEKVARYQTSLESKELAVLAVSLFFFCCALFKLVSSCASVFSGASPSVLQSYGGWILILLSSSITLCITLLYS</sequence>
<keyword evidence="2 7" id="KW-0812">Transmembrane</keyword>
<feature type="compositionally biased region" description="Polar residues" evidence="6">
    <location>
        <begin position="378"/>
        <end position="388"/>
    </location>
</feature>
<dbReference type="InterPro" id="IPR045120">
    <property type="entry name" value="Suco/Slp1-like"/>
</dbReference>
<dbReference type="SUPFAM" id="SSF49785">
    <property type="entry name" value="Galactose-binding domain-like"/>
    <property type="match status" value="1"/>
</dbReference>
<name>A0A6P8D171_PUNGR</name>
<evidence type="ECO:0000256" key="4">
    <source>
        <dbReference type="ARBA" id="ARBA00023136"/>
    </source>
</evidence>
<evidence type="ECO:0000256" key="5">
    <source>
        <dbReference type="SAM" id="Coils"/>
    </source>
</evidence>
<feature type="region of interest" description="Disordered" evidence="6">
    <location>
        <begin position="1"/>
        <end position="30"/>
    </location>
</feature>
<evidence type="ECO:0000259" key="8">
    <source>
        <dbReference type="PROSITE" id="PS51469"/>
    </source>
</evidence>